<sequence length="641" mass="71306">MRDALHILQLEDEPADAELTERELRKAGIAFVSRRVLTRDAFVAALEEFRPDLILADYRLPAFDGLEALRLAQEKLPDVPFIFLSGAMGEEFAIETLHQGAADYVLKGRLSKLVPAVERALQNAEERRARKEADAALRDSAERFRNMTESAQDGIVIIDDNGLITDWNSAAERMFGYRRQEVLGKDMHALAAPPRYLDDYRQHWPNFRTSGRGAVIGTTIEAAGLRRDGGEFPVELSISAAPIQGRWHAIGIIRDISERKRGERALQRSNRFLRTLSRCNETLIHATDEFQLLRDMCRLIVEVGEFPLAWVGYVDSGQPQSIAPMAWFGEHAEEFVADHKASWPEEERLGCPMCVTLNTGDIQTVKDISAYGGCAPCQVRARLFGYCSSIFLPLKGAGGTVVGALAIYARETDAFGRDEYAILAELAADLAFGITTLRERGAREESARQLERALEGTIQAIATTIEARDPYTAGHQKRVSQLAEAIARALAMPEERVGGVRHGAEIHDIGKIYIPAEILSRPGRLNDVEFKLIKMHPEVGYDIVKDIDFPWPVADMILQHHERLNGEGYPRGLKGDEIVLEARILAVADVVDAMASHRPYRAALGVDAALEEIERHRGELYDGAVVDACISLFRRQGFSFA</sequence>
<dbReference type="NCBIfam" id="TIGR00229">
    <property type="entry name" value="sensory_box"/>
    <property type="match status" value="1"/>
</dbReference>
<reference evidence="6" key="1">
    <citation type="submission" date="2019-06" db="EMBL/GenBank/DDBJ databases">
        <title>Complete genome sequence of Methylogaea oryzae strain JCM16910.</title>
        <authorList>
            <person name="Asakawa S."/>
        </authorList>
    </citation>
    <scope>NUCLEOTIDE SEQUENCE</scope>
    <source>
        <strain evidence="6">E10</strain>
    </source>
</reference>
<dbReference type="InterPro" id="IPR013767">
    <property type="entry name" value="PAS_fold"/>
</dbReference>
<name>A0A8D5AJG1_9GAMM</name>
<feature type="domain" description="HD-GYP" evidence="5">
    <location>
        <begin position="450"/>
        <end position="641"/>
    </location>
</feature>
<feature type="modified residue" description="4-aspartylphosphate" evidence="1">
    <location>
        <position position="57"/>
    </location>
</feature>
<dbReference type="InterPro" id="IPR001789">
    <property type="entry name" value="Sig_transdc_resp-reg_receiver"/>
</dbReference>
<dbReference type="InterPro" id="IPR037522">
    <property type="entry name" value="HD_GYP_dom"/>
</dbReference>
<dbReference type="EMBL" id="AP019782">
    <property type="protein sequence ID" value="BBL70021.1"/>
    <property type="molecule type" value="Genomic_DNA"/>
</dbReference>
<dbReference type="Pfam" id="PF00989">
    <property type="entry name" value="PAS"/>
    <property type="match status" value="1"/>
</dbReference>
<dbReference type="GO" id="GO:0008081">
    <property type="term" value="F:phosphoric diester hydrolase activity"/>
    <property type="evidence" value="ECO:0007669"/>
    <property type="project" value="UniProtKB-ARBA"/>
</dbReference>
<dbReference type="InterPro" id="IPR000014">
    <property type="entry name" value="PAS"/>
</dbReference>
<evidence type="ECO:0000259" key="5">
    <source>
        <dbReference type="PROSITE" id="PS51832"/>
    </source>
</evidence>
<dbReference type="PANTHER" id="PTHR45228">
    <property type="entry name" value="CYCLIC DI-GMP PHOSPHODIESTERASE TM_0186-RELATED"/>
    <property type="match status" value="1"/>
</dbReference>
<dbReference type="SMART" id="SM00471">
    <property type="entry name" value="HDc"/>
    <property type="match status" value="1"/>
</dbReference>
<dbReference type="Pfam" id="PF00072">
    <property type="entry name" value="Response_reg"/>
    <property type="match status" value="1"/>
</dbReference>
<dbReference type="CDD" id="cd00130">
    <property type="entry name" value="PAS"/>
    <property type="match status" value="1"/>
</dbReference>
<evidence type="ECO:0000313" key="6">
    <source>
        <dbReference type="EMBL" id="BBL70021.1"/>
    </source>
</evidence>
<dbReference type="SMART" id="SM00086">
    <property type="entry name" value="PAC"/>
    <property type="match status" value="1"/>
</dbReference>
<evidence type="ECO:0008006" key="8">
    <source>
        <dbReference type="Google" id="ProtNLM"/>
    </source>
</evidence>
<dbReference type="AlphaFoldDB" id="A0A8D5AJG1"/>
<dbReference type="NCBIfam" id="TIGR00277">
    <property type="entry name" value="HDIG"/>
    <property type="match status" value="1"/>
</dbReference>
<dbReference type="RefSeq" id="WP_221048176.1">
    <property type="nucleotide sequence ID" value="NZ_AP019782.1"/>
</dbReference>
<dbReference type="GO" id="GO:0000160">
    <property type="term" value="P:phosphorelay signal transduction system"/>
    <property type="evidence" value="ECO:0007669"/>
    <property type="project" value="InterPro"/>
</dbReference>
<dbReference type="SMART" id="SM00448">
    <property type="entry name" value="REC"/>
    <property type="match status" value="1"/>
</dbReference>
<proteinExistence type="predicted"/>
<organism evidence="6 7">
    <name type="scientific">Methylogaea oryzae</name>
    <dbReference type="NCBI Taxonomy" id="1295382"/>
    <lineage>
        <taxon>Bacteria</taxon>
        <taxon>Pseudomonadati</taxon>
        <taxon>Pseudomonadota</taxon>
        <taxon>Gammaproteobacteria</taxon>
        <taxon>Methylococcales</taxon>
        <taxon>Methylococcaceae</taxon>
        <taxon>Methylogaea</taxon>
    </lineage>
</organism>
<dbReference type="InterPro" id="IPR003018">
    <property type="entry name" value="GAF"/>
</dbReference>
<gene>
    <name evidence="6" type="ORF">MoryE10_06270</name>
</gene>
<dbReference type="CDD" id="cd00077">
    <property type="entry name" value="HDc"/>
    <property type="match status" value="1"/>
</dbReference>
<dbReference type="KEGG" id="moz:MoryE10_06270"/>
<protein>
    <recommendedName>
        <fullName evidence="8">PAS domain S-box protein</fullName>
    </recommendedName>
</protein>
<dbReference type="PROSITE" id="PS51832">
    <property type="entry name" value="HD_GYP"/>
    <property type="match status" value="1"/>
</dbReference>
<feature type="domain" description="PAS" evidence="3">
    <location>
        <begin position="140"/>
        <end position="187"/>
    </location>
</feature>
<keyword evidence="1" id="KW-0597">Phosphoprotein</keyword>
<dbReference type="PROSITE" id="PS50110">
    <property type="entry name" value="RESPONSE_REGULATORY"/>
    <property type="match status" value="1"/>
</dbReference>
<dbReference type="GO" id="GO:0006355">
    <property type="term" value="P:regulation of DNA-templated transcription"/>
    <property type="evidence" value="ECO:0007669"/>
    <property type="project" value="InterPro"/>
</dbReference>
<dbReference type="CDD" id="cd00156">
    <property type="entry name" value="REC"/>
    <property type="match status" value="1"/>
</dbReference>
<dbReference type="InterPro" id="IPR001610">
    <property type="entry name" value="PAC"/>
</dbReference>
<dbReference type="Pfam" id="PF13185">
    <property type="entry name" value="GAF_2"/>
    <property type="match status" value="1"/>
</dbReference>
<dbReference type="PROSITE" id="PS50112">
    <property type="entry name" value="PAS"/>
    <property type="match status" value="1"/>
</dbReference>
<evidence type="ECO:0000259" key="4">
    <source>
        <dbReference type="PROSITE" id="PS50113"/>
    </source>
</evidence>
<dbReference type="SMART" id="SM00091">
    <property type="entry name" value="PAS"/>
    <property type="match status" value="1"/>
</dbReference>
<evidence type="ECO:0000313" key="7">
    <source>
        <dbReference type="Proteomes" id="UP000824988"/>
    </source>
</evidence>
<evidence type="ECO:0000256" key="1">
    <source>
        <dbReference type="PROSITE-ProRule" id="PRU00169"/>
    </source>
</evidence>
<dbReference type="PROSITE" id="PS50113">
    <property type="entry name" value="PAC"/>
    <property type="match status" value="1"/>
</dbReference>
<dbReference type="PANTHER" id="PTHR45228:SF4">
    <property type="entry name" value="LIPOPROTEIN"/>
    <property type="match status" value="1"/>
</dbReference>
<feature type="domain" description="Response regulatory" evidence="2">
    <location>
        <begin position="6"/>
        <end position="122"/>
    </location>
</feature>
<evidence type="ECO:0000259" key="3">
    <source>
        <dbReference type="PROSITE" id="PS50112"/>
    </source>
</evidence>
<evidence type="ECO:0000259" key="2">
    <source>
        <dbReference type="PROSITE" id="PS50110"/>
    </source>
</evidence>
<dbReference type="InterPro" id="IPR003607">
    <property type="entry name" value="HD/PDEase_dom"/>
</dbReference>
<accession>A0A8D5AJG1</accession>
<dbReference type="InterPro" id="IPR000700">
    <property type="entry name" value="PAS-assoc_C"/>
</dbReference>
<feature type="domain" description="PAC" evidence="4">
    <location>
        <begin position="218"/>
        <end position="268"/>
    </location>
</feature>
<keyword evidence="7" id="KW-1185">Reference proteome</keyword>
<dbReference type="InterPro" id="IPR052020">
    <property type="entry name" value="Cyclic_di-GMP/3'3'-cGAMP_PDE"/>
</dbReference>
<dbReference type="InterPro" id="IPR006675">
    <property type="entry name" value="HDIG_dom"/>
</dbReference>
<dbReference type="Proteomes" id="UP000824988">
    <property type="component" value="Chromosome"/>
</dbReference>
<dbReference type="Pfam" id="PF13487">
    <property type="entry name" value="HD_5"/>
    <property type="match status" value="1"/>
</dbReference>